<dbReference type="eggNOG" id="COG1028">
    <property type="taxonomic scope" value="Bacteria"/>
</dbReference>
<keyword evidence="4" id="KW-1185">Reference proteome</keyword>
<dbReference type="Pfam" id="PF00106">
    <property type="entry name" value="adh_short"/>
    <property type="match status" value="1"/>
</dbReference>
<dbReference type="NCBIfam" id="NF006509">
    <property type="entry name" value="PRK08945.1"/>
    <property type="match status" value="1"/>
</dbReference>
<evidence type="ECO:0000256" key="2">
    <source>
        <dbReference type="ARBA" id="ARBA00023002"/>
    </source>
</evidence>
<dbReference type="InterPro" id="IPR020904">
    <property type="entry name" value="Sc_DH/Rdtase_CS"/>
</dbReference>
<sequence>MSKSSTLIMPEPHLYQASDNVLQNRTIVITGAGDGIGRCAALTFAAHGATVILVGKTIAKLESIYDEIEKAGYPQAAIYPLHLGGAVMKDYQDMHDTLAKEFGVIDGILHNASILGDRKPIAQTDSTEWQEVMHVNVNAPFMMTKALLPLLEQSQDASIIFTSSSVGRVGRAYWGPYAVSKFATEGLMQTLADELANTSNIRVNAINPGATNTAMRRTAYPAEIPTVNPLPDQIMPLYLYLMGIDSKGINAQSIDAQPK</sequence>
<reference evidence="3 4" key="1">
    <citation type="journal article" date="2010" name="J. Bacteriol.">
        <title>Genome sequence of the oligotrophic marine Gammaproteobacterium HTCC2143, isolated from the Oregon Coast.</title>
        <authorList>
            <person name="Oh H.M."/>
            <person name="Kang I."/>
            <person name="Ferriera S."/>
            <person name="Giovannoni S.J."/>
            <person name="Cho J.C."/>
        </authorList>
    </citation>
    <scope>NUCLEOTIDE SEQUENCE [LARGE SCALE GENOMIC DNA]</scope>
    <source>
        <strain evidence="3 4">HTCC2143</strain>
    </source>
</reference>
<organism evidence="3 4">
    <name type="scientific">marine gamma proteobacterium HTCC2143</name>
    <dbReference type="NCBI Taxonomy" id="247633"/>
    <lineage>
        <taxon>Bacteria</taxon>
        <taxon>Pseudomonadati</taxon>
        <taxon>Pseudomonadota</taxon>
        <taxon>Gammaproteobacteria</taxon>
        <taxon>Cellvibrionales</taxon>
        <taxon>Spongiibacteraceae</taxon>
        <taxon>BD1-7 clade</taxon>
    </lineage>
</organism>
<dbReference type="GO" id="GO:0016491">
    <property type="term" value="F:oxidoreductase activity"/>
    <property type="evidence" value="ECO:0007669"/>
    <property type="project" value="UniProtKB-KW"/>
</dbReference>
<evidence type="ECO:0000256" key="1">
    <source>
        <dbReference type="ARBA" id="ARBA00006484"/>
    </source>
</evidence>
<dbReference type="PRINTS" id="PR00081">
    <property type="entry name" value="GDHRDH"/>
</dbReference>
<dbReference type="EMBL" id="AAVT01000005">
    <property type="protein sequence ID" value="EAW30955.1"/>
    <property type="molecule type" value="Genomic_DNA"/>
</dbReference>
<keyword evidence="2 3" id="KW-0560">Oxidoreductase</keyword>
<dbReference type="PANTHER" id="PTHR42901">
    <property type="entry name" value="ALCOHOL DEHYDROGENASE"/>
    <property type="match status" value="1"/>
</dbReference>
<gene>
    <name evidence="3" type="ORF">GP2143_10172</name>
</gene>
<comment type="caution">
    <text evidence="3">The sequence shown here is derived from an EMBL/GenBank/DDBJ whole genome shotgun (WGS) entry which is preliminary data.</text>
</comment>
<dbReference type="InterPro" id="IPR002347">
    <property type="entry name" value="SDR_fam"/>
</dbReference>
<proteinExistence type="inferred from homology"/>
<dbReference type="PROSITE" id="PS00061">
    <property type="entry name" value="ADH_SHORT"/>
    <property type="match status" value="1"/>
</dbReference>
<evidence type="ECO:0000313" key="3">
    <source>
        <dbReference type="EMBL" id="EAW30955.1"/>
    </source>
</evidence>
<protein>
    <submittedName>
        <fullName evidence="3">Short chain dehydrogenase</fullName>
        <ecNumber evidence="3">1.1.1.-</ecNumber>
    </submittedName>
</protein>
<dbReference type="Proteomes" id="UP000004931">
    <property type="component" value="Unassembled WGS sequence"/>
</dbReference>
<dbReference type="Gene3D" id="3.40.50.720">
    <property type="entry name" value="NAD(P)-binding Rossmann-like Domain"/>
    <property type="match status" value="1"/>
</dbReference>
<dbReference type="STRING" id="247633.GP2143_10172"/>
<dbReference type="AlphaFoldDB" id="A0YDS1"/>
<dbReference type="PANTHER" id="PTHR42901:SF1">
    <property type="entry name" value="ALCOHOL DEHYDROGENASE"/>
    <property type="match status" value="1"/>
</dbReference>
<evidence type="ECO:0000313" key="4">
    <source>
        <dbReference type="Proteomes" id="UP000004931"/>
    </source>
</evidence>
<accession>A0YDS1</accession>
<comment type="similarity">
    <text evidence="1">Belongs to the short-chain dehydrogenases/reductases (SDR) family.</text>
</comment>
<dbReference type="SUPFAM" id="SSF51735">
    <property type="entry name" value="NAD(P)-binding Rossmann-fold domains"/>
    <property type="match status" value="1"/>
</dbReference>
<dbReference type="InterPro" id="IPR036291">
    <property type="entry name" value="NAD(P)-bd_dom_sf"/>
</dbReference>
<dbReference type="EC" id="1.1.1.-" evidence="3"/>
<name>A0YDS1_9GAMM</name>